<dbReference type="SMART" id="SM01208">
    <property type="entry name" value="G5"/>
    <property type="match status" value="1"/>
</dbReference>
<protein>
    <submittedName>
        <fullName evidence="4">Vancomycin resistance protein YoaR</fullName>
    </submittedName>
</protein>
<reference evidence="4 5" key="1">
    <citation type="submission" date="2021-03" db="EMBL/GenBank/DDBJ databases">
        <title>Genomic Encyclopedia of Type Strains, Phase IV (KMG-IV): sequencing the most valuable type-strain genomes for metagenomic binning, comparative biology and taxonomic classification.</title>
        <authorList>
            <person name="Goeker M."/>
        </authorList>
    </citation>
    <scope>NUCLEOTIDE SEQUENCE [LARGE SCALE GENOMIC DNA]</scope>
    <source>
        <strain evidence="4 5">DSM 26806</strain>
    </source>
</reference>
<dbReference type="RefSeq" id="WP_209863676.1">
    <property type="nucleotide sequence ID" value="NZ_JAGGLD010000005.1"/>
</dbReference>
<dbReference type="InterPro" id="IPR011098">
    <property type="entry name" value="G5_dom"/>
</dbReference>
<proteinExistence type="predicted"/>
<evidence type="ECO:0000313" key="4">
    <source>
        <dbReference type="EMBL" id="MBP2001751.1"/>
    </source>
</evidence>
<dbReference type="Proteomes" id="UP001519288">
    <property type="component" value="Unassembled WGS sequence"/>
</dbReference>
<evidence type="ECO:0000256" key="1">
    <source>
        <dbReference type="ARBA" id="ARBA00022729"/>
    </source>
</evidence>
<dbReference type="EMBL" id="JAGGLD010000005">
    <property type="protein sequence ID" value="MBP2001751.1"/>
    <property type="molecule type" value="Genomic_DNA"/>
</dbReference>
<dbReference type="InterPro" id="IPR007391">
    <property type="entry name" value="Vancomycin_resist_VanW"/>
</dbReference>
<dbReference type="Pfam" id="PF04294">
    <property type="entry name" value="VanW"/>
    <property type="match status" value="1"/>
</dbReference>
<dbReference type="PANTHER" id="PTHR35788:SF1">
    <property type="entry name" value="EXPORTED PROTEIN"/>
    <property type="match status" value="1"/>
</dbReference>
<evidence type="ECO:0000259" key="3">
    <source>
        <dbReference type="SMART" id="SM01208"/>
    </source>
</evidence>
<accession>A0ABS4JKZ4</accession>
<keyword evidence="5" id="KW-1185">Reference proteome</keyword>
<feature type="region of interest" description="Disordered" evidence="2">
    <location>
        <begin position="438"/>
        <end position="457"/>
    </location>
</feature>
<keyword evidence="1" id="KW-0732">Signal</keyword>
<evidence type="ECO:0000313" key="5">
    <source>
        <dbReference type="Proteomes" id="UP001519288"/>
    </source>
</evidence>
<comment type="caution">
    <text evidence="4">The sequence shown here is derived from an EMBL/GenBank/DDBJ whole genome shotgun (WGS) entry which is preliminary data.</text>
</comment>
<organism evidence="4 5">
    <name type="scientific">Paenibacillus shirakamiensis</name>
    <dbReference type="NCBI Taxonomy" id="1265935"/>
    <lineage>
        <taxon>Bacteria</taxon>
        <taxon>Bacillati</taxon>
        <taxon>Bacillota</taxon>
        <taxon>Bacilli</taxon>
        <taxon>Bacillales</taxon>
        <taxon>Paenibacillaceae</taxon>
        <taxon>Paenibacillus</taxon>
    </lineage>
</organism>
<gene>
    <name evidence="4" type="ORF">J2Z69_002807</name>
</gene>
<evidence type="ECO:0000256" key="2">
    <source>
        <dbReference type="SAM" id="MobiDB-lite"/>
    </source>
</evidence>
<dbReference type="PANTHER" id="PTHR35788">
    <property type="entry name" value="EXPORTED PROTEIN-RELATED"/>
    <property type="match status" value="1"/>
</dbReference>
<sequence>MAIIILLWALGFGLLELYAHRGTVPSGVKIGSTEIGGLPFEEAKQAVEQEQQRIRAGQVNYYVPAISGNAPAHIRMNWEQSGVDYSSEELAQELSKLNGGTLWNRVKTRWYFPKQWQYTVRWDRKKLTSVLSPSWEKKQFGSPINARRILLANDTFRYEAGSSAIRIDWSTLNESFRKAIPKTSQDAFHDKTLEIPLWDAPPAVTLDILKEQGIDHKLTEFQTHLTTSTEGRVHNVEAASQIIDGMLLAPGEVFDYSKVVERAEHTYGFQPAPVIFQGRLIPGIGGGICQVSSTLYGAAIRAGLQIVERRNHSLPVSYLPKGQDATFAKGYINFKFRNTTSHYVLIHSQVEDLKLSVKLFGDLPEDEHYEITSKVIEEIQAQNKYVANAALPAGSSQLIQPGKPGYIVETYRTKWIQGKPKAPERISRDTYPAQPNLIGVHHIPTDPGSESVPRPSKDRILEDGVSSLLIPYS</sequence>
<feature type="domain" description="G5" evidence="3">
    <location>
        <begin position="367"/>
        <end position="444"/>
    </location>
</feature>
<dbReference type="InterPro" id="IPR052913">
    <property type="entry name" value="Glycopeptide_resist_protein"/>
</dbReference>
<dbReference type="Pfam" id="PF07501">
    <property type="entry name" value="G5"/>
    <property type="match status" value="1"/>
</dbReference>
<name>A0ABS4JKZ4_9BACL</name>
<dbReference type="Gene3D" id="2.20.230.10">
    <property type="entry name" value="Resuscitation-promoting factor rpfb"/>
    <property type="match status" value="1"/>
</dbReference>